<organism evidence="1 2">
    <name type="scientific">Romanomermis culicivorax</name>
    <name type="common">Nematode worm</name>
    <dbReference type="NCBI Taxonomy" id="13658"/>
    <lineage>
        <taxon>Eukaryota</taxon>
        <taxon>Metazoa</taxon>
        <taxon>Ecdysozoa</taxon>
        <taxon>Nematoda</taxon>
        <taxon>Enoplea</taxon>
        <taxon>Dorylaimia</taxon>
        <taxon>Mermithida</taxon>
        <taxon>Mermithoidea</taxon>
        <taxon>Mermithidae</taxon>
        <taxon>Romanomermis</taxon>
    </lineage>
</organism>
<dbReference type="AlphaFoldDB" id="A0A915IB57"/>
<keyword evidence="1" id="KW-1185">Reference proteome</keyword>
<dbReference type="Proteomes" id="UP000887565">
    <property type="component" value="Unplaced"/>
</dbReference>
<protein>
    <submittedName>
        <fullName evidence="2">Uncharacterized protein</fullName>
    </submittedName>
</protein>
<proteinExistence type="predicted"/>
<evidence type="ECO:0000313" key="1">
    <source>
        <dbReference type="Proteomes" id="UP000887565"/>
    </source>
</evidence>
<accession>A0A915IB57</accession>
<evidence type="ECO:0000313" key="2">
    <source>
        <dbReference type="WBParaSite" id="nRc.2.0.1.t11409-RA"/>
    </source>
</evidence>
<reference evidence="2" key="1">
    <citation type="submission" date="2022-11" db="UniProtKB">
        <authorList>
            <consortium name="WormBaseParasite"/>
        </authorList>
    </citation>
    <scope>IDENTIFICATION</scope>
</reference>
<sequence>MFRYTSLTYITASESSDEHIPLLIALPTTPEPKGIEFPFKFSKSSLNTLTLSIEHDRYVFRWSYRIYDTCSKNRLSECIKKLKNPQIKRL</sequence>
<name>A0A915IB57_ROMCU</name>
<dbReference type="WBParaSite" id="nRc.2.0.1.t11409-RA">
    <property type="protein sequence ID" value="nRc.2.0.1.t11409-RA"/>
    <property type="gene ID" value="nRc.2.0.1.g11409"/>
</dbReference>